<dbReference type="RefSeq" id="XP_020052793.1">
    <property type="nucleotide sequence ID" value="XM_020201816.1"/>
</dbReference>
<dbReference type="OrthoDB" id="7289984at2759"/>
<dbReference type="SUPFAM" id="SSF51735">
    <property type="entry name" value="NAD(P)-binding Rossmann-fold domains"/>
    <property type="match status" value="1"/>
</dbReference>
<evidence type="ECO:0000313" key="1">
    <source>
        <dbReference type="EMBL" id="OJJ96453.1"/>
    </source>
</evidence>
<dbReference type="InterPro" id="IPR052184">
    <property type="entry name" value="SDR_enzymes"/>
</dbReference>
<dbReference type="PRINTS" id="PR00081">
    <property type="entry name" value="GDHRDH"/>
</dbReference>
<evidence type="ECO:0000313" key="2">
    <source>
        <dbReference type="Proteomes" id="UP000184546"/>
    </source>
</evidence>
<dbReference type="AlphaFoldDB" id="A0A1L9WJY1"/>
<dbReference type="EMBL" id="KV878985">
    <property type="protein sequence ID" value="OJJ96453.1"/>
    <property type="molecule type" value="Genomic_DNA"/>
</dbReference>
<dbReference type="PANTHER" id="PTHR45458">
    <property type="entry name" value="SHORT-CHAIN DEHYDROGENASE/REDUCTASE SDR"/>
    <property type="match status" value="1"/>
</dbReference>
<sequence length="211" mass="22035">MPTSYLITGAARGLGDALVKVLAPKPGNIVLALIRSKAAAEHRLAADNITNVHGLVADVTDDKALKWKPSENEPATIIADTQQSITSQIKKVVAVSSGMGDIDMINEIRLSNAAPYAISKGALNVLIAKLNAAYEGEGILFMAIRPGRVDTLEGDMPLLPAPILSRAKGIEAKFEAYVGAKVVPTRPEIAARCVLAAVDRQSLAGGLGGSF</sequence>
<dbReference type="VEuPathDB" id="FungiDB:ASPACDRAFT_46620"/>
<gene>
    <name evidence="1" type="ORF">ASPACDRAFT_46620</name>
</gene>
<keyword evidence="2" id="KW-1185">Reference proteome</keyword>
<dbReference type="PANTHER" id="PTHR45458:SF3">
    <property type="entry name" value="CHAIN DEHYDROGENASE (ATSC), PUTATIVE-RELATED"/>
    <property type="match status" value="1"/>
</dbReference>
<dbReference type="Proteomes" id="UP000184546">
    <property type="component" value="Unassembled WGS sequence"/>
</dbReference>
<reference evidence="2" key="1">
    <citation type="journal article" date="2017" name="Genome Biol.">
        <title>Comparative genomics reveals high biological diversity and specific adaptations in the industrially and medically important fungal genus Aspergillus.</title>
        <authorList>
            <person name="de Vries R.P."/>
            <person name="Riley R."/>
            <person name="Wiebenga A."/>
            <person name="Aguilar-Osorio G."/>
            <person name="Amillis S."/>
            <person name="Uchima C.A."/>
            <person name="Anderluh G."/>
            <person name="Asadollahi M."/>
            <person name="Askin M."/>
            <person name="Barry K."/>
            <person name="Battaglia E."/>
            <person name="Bayram O."/>
            <person name="Benocci T."/>
            <person name="Braus-Stromeyer S.A."/>
            <person name="Caldana C."/>
            <person name="Canovas D."/>
            <person name="Cerqueira G.C."/>
            <person name="Chen F."/>
            <person name="Chen W."/>
            <person name="Choi C."/>
            <person name="Clum A."/>
            <person name="Dos Santos R.A."/>
            <person name="Damasio A.R."/>
            <person name="Diallinas G."/>
            <person name="Emri T."/>
            <person name="Fekete E."/>
            <person name="Flipphi M."/>
            <person name="Freyberg S."/>
            <person name="Gallo A."/>
            <person name="Gournas C."/>
            <person name="Habgood R."/>
            <person name="Hainaut M."/>
            <person name="Harispe M.L."/>
            <person name="Henrissat B."/>
            <person name="Hilden K.S."/>
            <person name="Hope R."/>
            <person name="Hossain A."/>
            <person name="Karabika E."/>
            <person name="Karaffa L."/>
            <person name="Karanyi Z."/>
            <person name="Krasevec N."/>
            <person name="Kuo A."/>
            <person name="Kusch H."/>
            <person name="LaButti K."/>
            <person name="Lagendijk E.L."/>
            <person name="Lapidus A."/>
            <person name="Levasseur A."/>
            <person name="Lindquist E."/>
            <person name="Lipzen A."/>
            <person name="Logrieco A.F."/>
            <person name="MacCabe A."/>
            <person name="Maekelae M.R."/>
            <person name="Malavazi I."/>
            <person name="Melin P."/>
            <person name="Meyer V."/>
            <person name="Mielnichuk N."/>
            <person name="Miskei M."/>
            <person name="Molnar A.P."/>
            <person name="Mule G."/>
            <person name="Ngan C.Y."/>
            <person name="Orejas M."/>
            <person name="Orosz E."/>
            <person name="Ouedraogo J.P."/>
            <person name="Overkamp K.M."/>
            <person name="Park H.-S."/>
            <person name="Perrone G."/>
            <person name="Piumi F."/>
            <person name="Punt P.J."/>
            <person name="Ram A.F."/>
            <person name="Ramon A."/>
            <person name="Rauscher S."/>
            <person name="Record E."/>
            <person name="Riano-Pachon D.M."/>
            <person name="Robert V."/>
            <person name="Roehrig J."/>
            <person name="Ruller R."/>
            <person name="Salamov A."/>
            <person name="Salih N.S."/>
            <person name="Samson R.A."/>
            <person name="Sandor E."/>
            <person name="Sanguinetti M."/>
            <person name="Schuetze T."/>
            <person name="Sepcic K."/>
            <person name="Shelest E."/>
            <person name="Sherlock G."/>
            <person name="Sophianopoulou V."/>
            <person name="Squina F.M."/>
            <person name="Sun H."/>
            <person name="Susca A."/>
            <person name="Todd R.B."/>
            <person name="Tsang A."/>
            <person name="Unkles S.E."/>
            <person name="van de Wiele N."/>
            <person name="van Rossen-Uffink D."/>
            <person name="Oliveira J.V."/>
            <person name="Vesth T.C."/>
            <person name="Visser J."/>
            <person name="Yu J.-H."/>
            <person name="Zhou M."/>
            <person name="Andersen M.R."/>
            <person name="Archer D.B."/>
            <person name="Baker S.E."/>
            <person name="Benoit I."/>
            <person name="Brakhage A.A."/>
            <person name="Braus G.H."/>
            <person name="Fischer R."/>
            <person name="Frisvad J.C."/>
            <person name="Goldman G.H."/>
            <person name="Houbraken J."/>
            <person name="Oakley B."/>
            <person name="Pocsi I."/>
            <person name="Scazzocchio C."/>
            <person name="Seiboth B."/>
            <person name="vanKuyk P.A."/>
            <person name="Wortman J."/>
            <person name="Dyer P.S."/>
            <person name="Grigoriev I.V."/>
        </authorList>
    </citation>
    <scope>NUCLEOTIDE SEQUENCE [LARGE SCALE GENOMIC DNA]</scope>
    <source>
        <strain evidence="2">ATCC 16872 / CBS 172.66 / WB 5094</strain>
    </source>
</reference>
<organism evidence="1 2">
    <name type="scientific">Aspergillus aculeatus (strain ATCC 16872 / CBS 172.66 / WB 5094)</name>
    <dbReference type="NCBI Taxonomy" id="690307"/>
    <lineage>
        <taxon>Eukaryota</taxon>
        <taxon>Fungi</taxon>
        <taxon>Dikarya</taxon>
        <taxon>Ascomycota</taxon>
        <taxon>Pezizomycotina</taxon>
        <taxon>Eurotiomycetes</taxon>
        <taxon>Eurotiomycetidae</taxon>
        <taxon>Eurotiales</taxon>
        <taxon>Aspergillaceae</taxon>
        <taxon>Aspergillus</taxon>
        <taxon>Aspergillus subgen. Circumdati</taxon>
    </lineage>
</organism>
<proteinExistence type="predicted"/>
<evidence type="ECO:0008006" key="3">
    <source>
        <dbReference type="Google" id="ProtNLM"/>
    </source>
</evidence>
<name>A0A1L9WJY1_ASPA1</name>
<dbReference type="GeneID" id="30975630"/>
<protein>
    <recommendedName>
        <fullName evidence="3">NAD(P)-binding domain-containing protein</fullName>
    </recommendedName>
</protein>
<dbReference type="OMA" id="TMFAKFN"/>
<accession>A0A1L9WJY1</accession>
<dbReference type="InterPro" id="IPR002347">
    <property type="entry name" value="SDR_fam"/>
</dbReference>
<dbReference type="InterPro" id="IPR036291">
    <property type="entry name" value="NAD(P)-bd_dom_sf"/>
</dbReference>
<dbReference type="GO" id="GO:0016616">
    <property type="term" value="F:oxidoreductase activity, acting on the CH-OH group of donors, NAD or NADP as acceptor"/>
    <property type="evidence" value="ECO:0007669"/>
    <property type="project" value="TreeGrafter"/>
</dbReference>
<dbReference type="Gene3D" id="3.40.50.720">
    <property type="entry name" value="NAD(P)-binding Rossmann-like Domain"/>
    <property type="match status" value="2"/>
</dbReference>